<organism evidence="3 4">
    <name type="scientific">Lutibacter profundi</name>
    <dbReference type="NCBI Taxonomy" id="1622118"/>
    <lineage>
        <taxon>Bacteria</taxon>
        <taxon>Pseudomonadati</taxon>
        <taxon>Bacteroidota</taxon>
        <taxon>Flavobacteriia</taxon>
        <taxon>Flavobacteriales</taxon>
        <taxon>Flavobacteriaceae</taxon>
        <taxon>Lutibacter</taxon>
    </lineage>
</organism>
<name>A0A0X8G4V4_9FLAO</name>
<dbReference type="InterPro" id="IPR020103">
    <property type="entry name" value="PsdUridine_synth_cat_dom_sf"/>
</dbReference>
<comment type="similarity">
    <text evidence="1">Belongs to the pseudouridine synthase RluA family.</text>
</comment>
<dbReference type="SUPFAM" id="SSF55120">
    <property type="entry name" value="Pseudouridine synthase"/>
    <property type="match status" value="1"/>
</dbReference>
<dbReference type="AlphaFoldDB" id="A0A0X8G4V4"/>
<dbReference type="InterPro" id="IPR050188">
    <property type="entry name" value="RluA_PseudoU_synthase"/>
</dbReference>
<feature type="domain" description="Pseudouridine synthase RsuA/RluA-like" evidence="2">
    <location>
        <begin position="12"/>
        <end position="161"/>
    </location>
</feature>
<protein>
    <submittedName>
        <fullName evidence="3">Pseudouridine synthase</fullName>
    </submittedName>
</protein>
<dbReference type="GO" id="GO:0000455">
    <property type="term" value="P:enzyme-directed rRNA pseudouridine synthesis"/>
    <property type="evidence" value="ECO:0007669"/>
    <property type="project" value="TreeGrafter"/>
</dbReference>
<reference evidence="4" key="1">
    <citation type="submission" date="2015-12" db="EMBL/GenBank/DDBJ databases">
        <title>Complete genome sequence of Lutibacter profundus strain LP1.</title>
        <authorList>
            <person name="Wissuwa J."/>
            <person name="Le Moine Bauer S."/>
            <person name="Stokke R."/>
            <person name="Dahle H."/>
            <person name="Steen I.H."/>
        </authorList>
    </citation>
    <scope>NUCLEOTIDE SEQUENCE [LARGE SCALE GENOMIC DNA]</scope>
    <source>
        <strain evidence="4">LP1</strain>
    </source>
</reference>
<evidence type="ECO:0000256" key="1">
    <source>
        <dbReference type="ARBA" id="ARBA00010876"/>
    </source>
</evidence>
<keyword evidence="4" id="KW-1185">Reference proteome</keyword>
<dbReference type="Gene3D" id="3.30.2350.10">
    <property type="entry name" value="Pseudouridine synthase"/>
    <property type="match status" value="1"/>
</dbReference>
<dbReference type="GO" id="GO:0140098">
    <property type="term" value="F:catalytic activity, acting on RNA"/>
    <property type="evidence" value="ECO:0007669"/>
    <property type="project" value="UniProtKB-ARBA"/>
</dbReference>
<evidence type="ECO:0000259" key="2">
    <source>
        <dbReference type="Pfam" id="PF00849"/>
    </source>
</evidence>
<sequence length="233" mass="27313">MQLEIIFEDKFIIIVNKPNNILVHNSYYARNIKDATLLEILKQQMGITLYPVHRLDRKTSGTLILAKQQENVAIFQKLFNSNQIEKVYIAIVRGFVTKSRIIDSPVKNPDTQSYKEATTFLEPIFTKSIEIPVHPYEVSRYSLVKLTPSTGRMHQLRIHMNKISNPIIGDSKYGDRFHNRMFEQKFNCCNLFLHAYLISFIHPISDKKITVKAQFSSDWLSVFKIFHWDYLKT</sequence>
<evidence type="ECO:0000313" key="4">
    <source>
        <dbReference type="Proteomes" id="UP000059672"/>
    </source>
</evidence>
<reference evidence="3 4" key="2">
    <citation type="journal article" date="2016" name="Int. J. Syst. Evol. Microbiol.">
        <title>Lutibacter profundi sp. nov., isolated from a deep-sea hydrothermal system on the Arctic Mid-Ocean Ridge and emended description of the genus Lutibacter.</title>
        <authorList>
            <person name="Le Moine Bauer S."/>
            <person name="Roalkvam I."/>
            <person name="Steen I.H."/>
            <person name="Dahle H."/>
        </authorList>
    </citation>
    <scope>NUCLEOTIDE SEQUENCE [LARGE SCALE GENOMIC DNA]</scope>
    <source>
        <strain evidence="3 4">LP1</strain>
    </source>
</reference>
<dbReference type="STRING" id="1622118.Lupro_01990"/>
<dbReference type="Proteomes" id="UP000059672">
    <property type="component" value="Chromosome"/>
</dbReference>
<dbReference type="PANTHER" id="PTHR21600">
    <property type="entry name" value="MITOCHONDRIAL RNA PSEUDOURIDINE SYNTHASE"/>
    <property type="match status" value="1"/>
</dbReference>
<dbReference type="GO" id="GO:0009982">
    <property type="term" value="F:pseudouridine synthase activity"/>
    <property type="evidence" value="ECO:0007669"/>
    <property type="project" value="InterPro"/>
</dbReference>
<dbReference type="OrthoDB" id="9807829at2"/>
<gene>
    <name evidence="3" type="ORF">Lupro_01990</name>
</gene>
<dbReference type="EMBL" id="CP013355">
    <property type="protein sequence ID" value="AMC10093.1"/>
    <property type="molecule type" value="Genomic_DNA"/>
</dbReference>
<dbReference type="RefSeq" id="WP_068205811.1">
    <property type="nucleotide sequence ID" value="NZ_CP013355.1"/>
</dbReference>
<dbReference type="PANTHER" id="PTHR21600:SF87">
    <property type="entry name" value="RNA PSEUDOURIDYLATE SYNTHASE DOMAIN-CONTAINING PROTEIN 1"/>
    <property type="match status" value="1"/>
</dbReference>
<dbReference type="InterPro" id="IPR006145">
    <property type="entry name" value="PsdUridine_synth_RsuA/RluA"/>
</dbReference>
<dbReference type="GO" id="GO:0003723">
    <property type="term" value="F:RNA binding"/>
    <property type="evidence" value="ECO:0007669"/>
    <property type="project" value="InterPro"/>
</dbReference>
<accession>A0A0X8G4V4</accession>
<proteinExistence type="inferred from homology"/>
<dbReference type="KEGG" id="lut:Lupro_01990"/>
<dbReference type="Pfam" id="PF00849">
    <property type="entry name" value="PseudoU_synth_2"/>
    <property type="match status" value="1"/>
</dbReference>
<evidence type="ECO:0000313" key="3">
    <source>
        <dbReference type="EMBL" id="AMC10093.1"/>
    </source>
</evidence>